<dbReference type="InterPro" id="IPR036942">
    <property type="entry name" value="Beta-barrel_TonB_sf"/>
</dbReference>
<reference evidence="5 6" key="1">
    <citation type="submission" date="2018-04" db="EMBL/GenBank/DDBJ databases">
        <title>Complete genome uncultured novel isolate.</title>
        <authorList>
            <person name="Merlino G."/>
        </authorList>
    </citation>
    <scope>NUCLEOTIDE SEQUENCE [LARGE SCALE GENOMIC DNA]</scope>
    <source>
        <strain evidence="6">R1DC9</strain>
    </source>
</reference>
<dbReference type="Gene3D" id="2.170.130.10">
    <property type="entry name" value="TonB-dependent receptor, plug domain"/>
    <property type="match status" value="1"/>
</dbReference>
<dbReference type="GO" id="GO:0009279">
    <property type="term" value="C:cell outer membrane"/>
    <property type="evidence" value="ECO:0007669"/>
    <property type="project" value="UniProtKB-SubCell"/>
</dbReference>
<dbReference type="SUPFAM" id="SSF56935">
    <property type="entry name" value="Porins"/>
    <property type="match status" value="1"/>
</dbReference>
<keyword evidence="2" id="KW-0472">Membrane</keyword>
<evidence type="ECO:0000256" key="2">
    <source>
        <dbReference type="ARBA" id="ARBA00023136"/>
    </source>
</evidence>
<dbReference type="KEGG" id="fpf:DCC35_10190"/>
<organism evidence="5 6">
    <name type="scientific">Mangrovivirga cuniculi</name>
    <dbReference type="NCBI Taxonomy" id="2715131"/>
    <lineage>
        <taxon>Bacteria</taxon>
        <taxon>Pseudomonadati</taxon>
        <taxon>Bacteroidota</taxon>
        <taxon>Cytophagia</taxon>
        <taxon>Cytophagales</taxon>
        <taxon>Mangrovivirgaceae</taxon>
        <taxon>Mangrovivirga</taxon>
    </lineage>
</organism>
<dbReference type="Proteomes" id="UP000298616">
    <property type="component" value="Chromosome"/>
</dbReference>
<dbReference type="Gene3D" id="2.40.170.20">
    <property type="entry name" value="TonB-dependent receptor, beta-barrel domain"/>
    <property type="match status" value="1"/>
</dbReference>
<evidence type="ECO:0000256" key="3">
    <source>
        <dbReference type="ARBA" id="ARBA00023237"/>
    </source>
</evidence>
<comment type="subcellular location">
    <subcellularLocation>
        <location evidence="1">Cell outer membrane</location>
    </subcellularLocation>
</comment>
<proteinExistence type="predicted"/>
<dbReference type="AlphaFoldDB" id="A0A4D7JHJ4"/>
<gene>
    <name evidence="5" type="ORF">DCC35_10190</name>
</gene>
<dbReference type="RefSeq" id="WP_137090677.1">
    <property type="nucleotide sequence ID" value="NZ_CP028923.1"/>
</dbReference>
<evidence type="ECO:0000259" key="4">
    <source>
        <dbReference type="Pfam" id="PF07715"/>
    </source>
</evidence>
<dbReference type="InterPro" id="IPR008969">
    <property type="entry name" value="CarboxyPept-like_regulatory"/>
</dbReference>
<dbReference type="Pfam" id="PF07715">
    <property type="entry name" value="Plug"/>
    <property type="match status" value="1"/>
</dbReference>
<dbReference type="Pfam" id="PF13715">
    <property type="entry name" value="CarbopepD_reg_2"/>
    <property type="match status" value="1"/>
</dbReference>
<name>A0A4D7JHJ4_9BACT</name>
<dbReference type="SUPFAM" id="SSF49464">
    <property type="entry name" value="Carboxypeptidase regulatory domain-like"/>
    <property type="match status" value="1"/>
</dbReference>
<evidence type="ECO:0000313" key="5">
    <source>
        <dbReference type="EMBL" id="QCK15091.1"/>
    </source>
</evidence>
<keyword evidence="6" id="KW-1185">Reference proteome</keyword>
<dbReference type="EMBL" id="CP028923">
    <property type="protein sequence ID" value="QCK15091.1"/>
    <property type="molecule type" value="Genomic_DNA"/>
</dbReference>
<feature type="domain" description="TonB-dependent receptor plug" evidence="4">
    <location>
        <begin position="130"/>
        <end position="225"/>
    </location>
</feature>
<sequence>MGYIGRFLIFVIILSGINSLLYAQESFVKGKIIDKNSNTPVPYTHIRLIKSEKGTTSDLNGDFKLEFESPEDSIIISSIGYSRKLLVIKDLIKRKDINIYLEPLNTNLEEISVIADRINKKQFINTISNNQYSINAQQIKNLPSISGEADIIKSLTILPGTVKGIEGSPDLFVRGGDADQNLIIFNGAPVFITGHLFGFLSVFNPDVLGDVTMHTGGFPANYGGRLSSIIAINSKKSDTSEWNYNLNVGTVSTSLKAEGPVIKKKLSFMGAVRRTYIDQLAKAFSSEVPYYFTDVNAQLDFNINKRFSAQYHFYMGEDIMNLRRNRNDTSSTNKTDFVLQNFTHTLSIKGDLNQKLFSILNIYYTEFKYKINSQFEDNSLSAVSDIKEYGIKHNLIYSFNNKIKTEFGYEIINHDISPNLLNTSGEISDFIPSSNGKSREVPEWSVYGTGEYRFNRLKVDLGLRLSNIILSKNIFYFNPEPRFSLNYLVNNKITLNLSYSRMVQYLHRVSSNAFTLPTDLWYPVTKSIKPQKSDQFTLGATWNPESLPFIVKSGVFYKYMKNLIEFEEGTNLTLSNDFESKLIQGIGYSYGWELFVQKNEGKWLGNLSYTLSWSNRNFDEINKGKTFRSRYDRRHNLILLNQYTFNERWSVSVLWEYLSGARFTPILGYYAMVNSSSTGVSLTPQYPDRNSVKLNDSHRLDLSLTYDHETKHKFDWSVKLNLYNVYNRTSPVAIDVVYDTKSEKYKYEQPGLLGFLPSLTFNATF</sequence>
<dbReference type="InterPro" id="IPR037066">
    <property type="entry name" value="Plug_dom_sf"/>
</dbReference>
<evidence type="ECO:0000256" key="1">
    <source>
        <dbReference type="ARBA" id="ARBA00004442"/>
    </source>
</evidence>
<dbReference type="InterPro" id="IPR012910">
    <property type="entry name" value="Plug_dom"/>
</dbReference>
<dbReference type="OrthoDB" id="9803050at2"/>
<keyword evidence="3" id="KW-0998">Cell outer membrane</keyword>
<evidence type="ECO:0000313" key="6">
    <source>
        <dbReference type="Proteomes" id="UP000298616"/>
    </source>
</evidence>
<accession>A0A4D7JHJ4</accession>
<protein>
    <recommendedName>
        <fullName evidence="4">TonB-dependent receptor plug domain-containing protein</fullName>
    </recommendedName>
</protein>